<dbReference type="NCBIfam" id="NF040639">
    <property type="entry name" value="LETM1_rel_film"/>
    <property type="match status" value="1"/>
</dbReference>
<dbReference type="Pfam" id="PF07766">
    <property type="entry name" value="LETM1_RBD"/>
    <property type="match status" value="1"/>
</dbReference>
<evidence type="ECO:0000313" key="3">
    <source>
        <dbReference type="Proteomes" id="UP000238442"/>
    </source>
</evidence>
<gene>
    <name evidence="2" type="ORF">C5O00_00125</name>
</gene>
<protein>
    <recommendedName>
        <fullName evidence="1">Letm1 RBD domain-containing protein</fullName>
    </recommendedName>
</protein>
<name>A0A2S0HSN9_9FLAO</name>
<keyword evidence="3" id="KW-1185">Reference proteome</keyword>
<evidence type="ECO:0000259" key="1">
    <source>
        <dbReference type="Pfam" id="PF07766"/>
    </source>
</evidence>
<dbReference type="GO" id="GO:0043022">
    <property type="term" value="F:ribosome binding"/>
    <property type="evidence" value="ECO:0007669"/>
    <property type="project" value="InterPro"/>
</dbReference>
<organism evidence="2 3">
    <name type="scientific">Pukyongia salina</name>
    <dbReference type="NCBI Taxonomy" id="2094025"/>
    <lineage>
        <taxon>Bacteria</taxon>
        <taxon>Pseudomonadati</taxon>
        <taxon>Bacteroidota</taxon>
        <taxon>Flavobacteriia</taxon>
        <taxon>Flavobacteriales</taxon>
        <taxon>Flavobacteriaceae</taxon>
        <taxon>Pukyongia</taxon>
    </lineage>
</organism>
<dbReference type="KEGG" id="aue:C5O00_00125"/>
<dbReference type="AlphaFoldDB" id="A0A2S0HSN9"/>
<dbReference type="EMBL" id="CP027062">
    <property type="protein sequence ID" value="AVI49652.1"/>
    <property type="molecule type" value="Genomic_DNA"/>
</dbReference>
<dbReference type="OrthoDB" id="1421172at2"/>
<sequence length="401" mass="45930">MNPSASDWIPKYLHILEKNSKAIEFSDEMAFYAALKKTGFIYGVSLDAIPKKSISSLNLTREEFTKVNLFHALLFTHHNFKGNMDHEAAIESIINFYDDMDKAKTGFLQKLTLSPSPSQKLEKMLAARLQETNTFLHKGATGILTYALLFVDVLAYRYAIKKPESFRKYAEKVESTVINACFLALSSKKKKNKYDKLLIELFQSSAYYLSAHRSSKKVSLKSLPHLKTATELEKRYILDICTITVWDDHTMDEDEFSFLKELTSYLELPENNLENSLADLAIFMSEHKTSIKLFEYANPVKLFYKQSTSTVKLLILRNKKRLQKELEESGELLVLLTQSTLRELTDDEKTKVKQQLLDICKTVPSLTVFLLPGGTVLLPILIKFIPQLLPSSFRENQIDKP</sequence>
<evidence type="ECO:0000313" key="2">
    <source>
        <dbReference type="EMBL" id="AVI49652.1"/>
    </source>
</evidence>
<dbReference type="InterPro" id="IPR033122">
    <property type="entry name" value="LETM1-like_RBD"/>
</dbReference>
<reference evidence="2 3" key="1">
    <citation type="submission" date="2018-02" db="EMBL/GenBank/DDBJ databases">
        <title>Genomic analysis of the strain RR4-38 isolated from a seawater recirculating aquaculture system.</title>
        <authorList>
            <person name="Kim Y.-S."/>
            <person name="Jang Y.H."/>
            <person name="Kim K.-H."/>
        </authorList>
    </citation>
    <scope>NUCLEOTIDE SEQUENCE [LARGE SCALE GENOMIC DNA]</scope>
    <source>
        <strain evidence="2 3">RR4-38</strain>
    </source>
</reference>
<proteinExistence type="predicted"/>
<dbReference type="Proteomes" id="UP000238442">
    <property type="component" value="Chromosome"/>
</dbReference>
<accession>A0A2S0HSN9</accession>
<dbReference type="RefSeq" id="WP_105213838.1">
    <property type="nucleotide sequence ID" value="NZ_CP027062.1"/>
</dbReference>
<feature type="domain" description="Letm1 RBD" evidence="1">
    <location>
        <begin position="344"/>
        <end position="397"/>
    </location>
</feature>